<protein>
    <submittedName>
        <fullName evidence="3">Uncharacterized protein</fullName>
    </submittedName>
</protein>
<dbReference type="RefSeq" id="WP_015441451.1">
    <property type="nucleotide sequence ID" value="NC_020520.1"/>
</dbReference>
<feature type="chain" id="PRO_5038605832" evidence="2">
    <location>
        <begin position="20"/>
        <end position="162"/>
    </location>
</feature>
<gene>
    <name evidence="3" type="ORF">YM304_18900</name>
</gene>
<feature type="region of interest" description="Disordered" evidence="1">
    <location>
        <begin position="24"/>
        <end position="57"/>
    </location>
</feature>
<proteinExistence type="predicted"/>
<evidence type="ECO:0000256" key="1">
    <source>
        <dbReference type="SAM" id="MobiDB-lite"/>
    </source>
</evidence>
<dbReference type="PROSITE" id="PS51257">
    <property type="entry name" value="PROKAR_LIPOPROTEIN"/>
    <property type="match status" value="1"/>
</dbReference>
<organism evidence="3 4">
    <name type="scientific">Ilumatobacter coccineus (strain NBRC 103263 / KCTC 29153 / YM16-304)</name>
    <dbReference type="NCBI Taxonomy" id="1313172"/>
    <lineage>
        <taxon>Bacteria</taxon>
        <taxon>Bacillati</taxon>
        <taxon>Actinomycetota</taxon>
        <taxon>Acidimicrobiia</taxon>
        <taxon>Acidimicrobiales</taxon>
        <taxon>Ilumatobacteraceae</taxon>
        <taxon>Ilumatobacter</taxon>
    </lineage>
</organism>
<dbReference type="Proteomes" id="UP000011863">
    <property type="component" value="Chromosome"/>
</dbReference>
<evidence type="ECO:0000313" key="4">
    <source>
        <dbReference type="Proteomes" id="UP000011863"/>
    </source>
</evidence>
<evidence type="ECO:0000313" key="3">
    <source>
        <dbReference type="EMBL" id="BAN02204.1"/>
    </source>
</evidence>
<keyword evidence="2" id="KW-0732">Signal</keyword>
<name>A0A6C7E291_ILUCY</name>
<evidence type="ECO:0000256" key="2">
    <source>
        <dbReference type="SAM" id="SignalP"/>
    </source>
</evidence>
<dbReference type="AlphaFoldDB" id="A0A6C7E291"/>
<feature type="compositionally biased region" description="Low complexity" evidence="1">
    <location>
        <begin position="36"/>
        <end position="57"/>
    </location>
</feature>
<accession>A0A6C7E291</accession>
<dbReference type="EMBL" id="AP012057">
    <property type="protein sequence ID" value="BAN02204.1"/>
    <property type="molecule type" value="Genomic_DNA"/>
</dbReference>
<dbReference type="KEGG" id="aym:YM304_18900"/>
<sequence length="162" mass="17045">MHRRLAIACFSVVALSALSACGGSDEPTAAVAESSADATEPTAQPTTEPAEQTEASETVADELFPDVIDATATLDGGTWTVSATLSAPYDSPERYADAWRVVGPDGTVYAERILTHDHASEQPFTRSQSGIEIPDDVATVTIEGRDQISGYGGQTFELALPR</sequence>
<reference evidence="3 4" key="1">
    <citation type="journal article" date="2013" name="Int. J. Syst. Evol. Microbiol.">
        <title>Ilumatobacter nonamiense sp. nov. and Ilumatobacter coccineum sp. nov., isolated from seashore sand.</title>
        <authorList>
            <person name="Matsumoto A."/>
            <person name="Kasai H."/>
            <person name="Matsuo Y."/>
            <person name="Shizuri Y."/>
            <person name="Ichikawa N."/>
            <person name="Fujita N."/>
            <person name="Omura S."/>
            <person name="Takahashi Y."/>
        </authorList>
    </citation>
    <scope>NUCLEOTIDE SEQUENCE [LARGE SCALE GENOMIC DNA]</scope>
    <source>
        <strain evidence="4">NBRC 103263 / KCTC 29153 / YM16-304</strain>
    </source>
</reference>
<keyword evidence="4" id="KW-1185">Reference proteome</keyword>
<feature type="signal peptide" evidence="2">
    <location>
        <begin position="1"/>
        <end position="19"/>
    </location>
</feature>